<feature type="compositionally biased region" description="Polar residues" evidence="1">
    <location>
        <begin position="15"/>
        <end position="29"/>
    </location>
</feature>
<dbReference type="AlphaFoldDB" id="A0A1Z1UX28"/>
<keyword evidence="3" id="KW-0614">Plasmid</keyword>
<geneLocation type="plasmid" evidence="3">
    <name>pVAPN1572</name>
</geneLocation>
<keyword evidence="2" id="KW-1133">Transmembrane helix</keyword>
<name>A0A1Z1UX28_RHOHA</name>
<gene>
    <name evidence="3" type="ORF">pVAPN1572_0180</name>
</gene>
<organism evidence="3">
    <name type="scientific">Rhodococcus hoagii</name>
    <name type="common">Corynebacterium equii</name>
    <dbReference type="NCBI Taxonomy" id="43767"/>
    <lineage>
        <taxon>Bacteria</taxon>
        <taxon>Bacillati</taxon>
        <taxon>Actinomycetota</taxon>
        <taxon>Actinomycetes</taxon>
        <taxon>Mycobacteriales</taxon>
        <taxon>Nocardiaceae</taxon>
        <taxon>Prescottella</taxon>
    </lineage>
</organism>
<evidence type="ECO:0000256" key="2">
    <source>
        <dbReference type="SAM" id="Phobius"/>
    </source>
</evidence>
<protein>
    <submittedName>
        <fullName evidence="3">Putative membrane protein</fullName>
    </submittedName>
</protein>
<evidence type="ECO:0000313" key="3">
    <source>
        <dbReference type="EMBL" id="ARX60052.1"/>
    </source>
</evidence>
<keyword evidence="2" id="KW-0472">Membrane</keyword>
<feature type="region of interest" description="Disordered" evidence="1">
    <location>
        <begin position="1"/>
        <end position="29"/>
    </location>
</feature>
<keyword evidence="2" id="KW-0812">Transmembrane</keyword>
<accession>A0A1Z1UX28</accession>
<proteinExistence type="predicted"/>
<evidence type="ECO:0000256" key="1">
    <source>
        <dbReference type="SAM" id="MobiDB-lite"/>
    </source>
</evidence>
<dbReference type="EMBL" id="KX443401">
    <property type="protein sequence ID" value="ARX60052.1"/>
    <property type="molecule type" value="Genomic_DNA"/>
</dbReference>
<sequence>MTIHTEHRTRGGLMDQQNIERQNTSAQTQAHEGGLIWLLVSTFEDRVKDRRGFWLTLLTGMVLLLAAVYGVPFLVGLEP</sequence>
<feature type="transmembrane region" description="Helical" evidence="2">
    <location>
        <begin position="53"/>
        <end position="75"/>
    </location>
</feature>
<reference evidence="3" key="1">
    <citation type="journal article" date="2017" name="Genome Biol. Evol.">
        <title>Comparative Genomics of Rhodococcus equi Virulence Plasmids Indicates Host-Driven Evolution of the vap Pathogenicity Island.</title>
        <authorList>
            <person name="MacArthur I."/>
            <person name="Anastasi E."/>
            <person name="Alvarez S."/>
            <person name="Scortti M."/>
            <person name="Vazquez-Boland J.A."/>
        </authorList>
    </citation>
    <scope>NUCLEOTIDE SEQUENCE</scope>
    <source>
        <strain evidence="3">PAM1572</strain>
        <plasmid evidence="3">pVAPN1572</plasmid>
    </source>
</reference>